<comment type="similarity">
    <text evidence="7">Belongs to the UQCC6 family.</text>
</comment>
<evidence type="ECO:0000313" key="9">
    <source>
        <dbReference type="EnsemblMetazoa" id="ACHR003990-PA"/>
    </source>
</evidence>
<keyword evidence="10" id="KW-1185">Reference proteome</keyword>
<protein>
    <submittedName>
        <fullName evidence="9">Uncharacterized protein</fullName>
    </submittedName>
</protein>
<keyword evidence="2 8" id="KW-0812">Transmembrane</keyword>
<dbReference type="PANTHER" id="PTHR28492">
    <property type="entry name" value="HYPOTHETICAL PROTEIN LOC691921"/>
    <property type="match status" value="1"/>
</dbReference>
<dbReference type="PANTHER" id="PTHR28492:SF1">
    <property type="entry name" value="UBIQUINOL-CYTOCHROME-C REDUCTASE COMPLEX ASSEMBLY FACTOR 6"/>
    <property type="match status" value="1"/>
</dbReference>
<keyword evidence="3" id="KW-0999">Mitochondrion inner membrane</keyword>
<dbReference type="Pfam" id="PF14990">
    <property type="entry name" value="DUF4516"/>
    <property type="match status" value="1"/>
</dbReference>
<evidence type="ECO:0000313" key="10">
    <source>
        <dbReference type="Proteomes" id="UP000075881"/>
    </source>
</evidence>
<evidence type="ECO:0000256" key="8">
    <source>
        <dbReference type="SAM" id="Phobius"/>
    </source>
</evidence>
<sequence>MPAGVPMRQYVTFMAAALFSMFVGSQVVHNYYHPLRDLNYYVEREIKMQRLREVPQPPVNTDTSKGG</sequence>
<dbReference type="VEuPathDB" id="VectorBase:ACHR003990"/>
<evidence type="ECO:0000256" key="1">
    <source>
        <dbReference type="ARBA" id="ARBA00004434"/>
    </source>
</evidence>
<dbReference type="InterPro" id="IPR027858">
    <property type="entry name" value="BRAWNIN"/>
</dbReference>
<evidence type="ECO:0000256" key="2">
    <source>
        <dbReference type="ARBA" id="ARBA00022692"/>
    </source>
</evidence>
<keyword evidence="5" id="KW-0496">Mitochondrion</keyword>
<evidence type="ECO:0000256" key="3">
    <source>
        <dbReference type="ARBA" id="ARBA00022792"/>
    </source>
</evidence>
<dbReference type="AlphaFoldDB" id="A0A182JZQ8"/>
<keyword evidence="4 8" id="KW-1133">Transmembrane helix</keyword>
<dbReference type="Proteomes" id="UP000075881">
    <property type="component" value="Unassembled WGS sequence"/>
</dbReference>
<name>A0A182JZQ8_9DIPT</name>
<evidence type="ECO:0000256" key="7">
    <source>
        <dbReference type="ARBA" id="ARBA00044944"/>
    </source>
</evidence>
<proteinExistence type="inferred from homology"/>
<reference evidence="9" key="2">
    <citation type="submission" date="2020-05" db="UniProtKB">
        <authorList>
            <consortium name="EnsemblMetazoa"/>
        </authorList>
    </citation>
    <scope>IDENTIFICATION</scope>
    <source>
        <strain evidence="9">ACHKN1017</strain>
    </source>
</reference>
<evidence type="ECO:0000256" key="6">
    <source>
        <dbReference type="ARBA" id="ARBA00023136"/>
    </source>
</evidence>
<evidence type="ECO:0000256" key="5">
    <source>
        <dbReference type="ARBA" id="ARBA00023128"/>
    </source>
</evidence>
<organism evidence="9 10">
    <name type="scientific">Anopheles christyi</name>
    <dbReference type="NCBI Taxonomy" id="43041"/>
    <lineage>
        <taxon>Eukaryota</taxon>
        <taxon>Metazoa</taxon>
        <taxon>Ecdysozoa</taxon>
        <taxon>Arthropoda</taxon>
        <taxon>Hexapoda</taxon>
        <taxon>Insecta</taxon>
        <taxon>Pterygota</taxon>
        <taxon>Neoptera</taxon>
        <taxon>Endopterygota</taxon>
        <taxon>Diptera</taxon>
        <taxon>Nematocera</taxon>
        <taxon>Culicoidea</taxon>
        <taxon>Culicidae</taxon>
        <taxon>Anophelinae</taxon>
        <taxon>Anopheles</taxon>
    </lineage>
</organism>
<dbReference type="GO" id="GO:0034551">
    <property type="term" value="P:mitochondrial respiratory chain complex III assembly"/>
    <property type="evidence" value="ECO:0007669"/>
    <property type="project" value="InterPro"/>
</dbReference>
<feature type="transmembrane region" description="Helical" evidence="8">
    <location>
        <begin position="12"/>
        <end position="32"/>
    </location>
</feature>
<dbReference type="EnsemblMetazoa" id="ACHR003990-RA">
    <property type="protein sequence ID" value="ACHR003990-PA"/>
    <property type="gene ID" value="ACHR003990"/>
</dbReference>
<accession>A0A182JZQ8</accession>
<comment type="subcellular location">
    <subcellularLocation>
        <location evidence="1">Mitochondrion inner membrane</location>
        <topology evidence="1">Single-pass membrane protein</topology>
    </subcellularLocation>
</comment>
<reference evidence="10" key="1">
    <citation type="submission" date="2013-03" db="EMBL/GenBank/DDBJ databases">
        <title>The Genome Sequence of Anopheles christyi ACHKN1017.</title>
        <authorList>
            <consortium name="The Broad Institute Genomics Platform"/>
            <person name="Neafsey D.E."/>
            <person name="Besansky N."/>
            <person name="Walker B."/>
            <person name="Young S.K."/>
            <person name="Zeng Q."/>
            <person name="Gargeya S."/>
            <person name="Fitzgerald M."/>
            <person name="Haas B."/>
            <person name="Abouelleil A."/>
            <person name="Allen A.W."/>
            <person name="Alvarado L."/>
            <person name="Arachchi H.M."/>
            <person name="Berlin A.M."/>
            <person name="Chapman S.B."/>
            <person name="Gainer-Dewar J."/>
            <person name="Goldberg J."/>
            <person name="Griggs A."/>
            <person name="Gujja S."/>
            <person name="Hansen M."/>
            <person name="Howarth C."/>
            <person name="Imamovic A."/>
            <person name="Ireland A."/>
            <person name="Larimer J."/>
            <person name="McCowan C."/>
            <person name="Murphy C."/>
            <person name="Pearson M."/>
            <person name="Poon T.W."/>
            <person name="Priest M."/>
            <person name="Roberts A."/>
            <person name="Saif S."/>
            <person name="Shea T."/>
            <person name="Sisk P."/>
            <person name="Sykes S."/>
            <person name="Wortman J."/>
            <person name="Nusbaum C."/>
            <person name="Birren B."/>
        </authorList>
    </citation>
    <scope>NUCLEOTIDE SEQUENCE [LARGE SCALE GENOMIC DNA]</scope>
    <source>
        <strain evidence="10">ACHKN1017</strain>
    </source>
</reference>
<evidence type="ECO:0000256" key="4">
    <source>
        <dbReference type="ARBA" id="ARBA00022989"/>
    </source>
</evidence>
<dbReference type="GO" id="GO:0005743">
    <property type="term" value="C:mitochondrial inner membrane"/>
    <property type="evidence" value="ECO:0007669"/>
    <property type="project" value="UniProtKB-SubCell"/>
</dbReference>
<keyword evidence="6 8" id="KW-0472">Membrane</keyword>